<dbReference type="EMBL" id="JAFHKS010000042">
    <property type="protein sequence ID" value="MBN3545107.1"/>
    <property type="molecule type" value="Genomic_DNA"/>
</dbReference>
<proteinExistence type="predicted"/>
<gene>
    <name evidence="2" type="ORF">JYA64_07365</name>
</gene>
<evidence type="ECO:0000313" key="3">
    <source>
        <dbReference type="Proteomes" id="UP001319060"/>
    </source>
</evidence>
<dbReference type="Proteomes" id="UP001319060">
    <property type="component" value="Unassembled WGS sequence"/>
</dbReference>
<sequence>MVEETPEDQKQSELEAAAALKKFEEEQKRVQEESDRLAAKREAEERNKPQPKPELKKPATPLYNFEEDKDCRDFNNSTEATSFMKASKAAGFGDHRLDYNHDGIACN</sequence>
<evidence type="ECO:0000256" key="1">
    <source>
        <dbReference type="SAM" id="MobiDB-lite"/>
    </source>
</evidence>
<comment type="caution">
    <text evidence="2">The sequence shown here is derived from an EMBL/GenBank/DDBJ whole genome shotgun (WGS) entry which is preliminary data.</text>
</comment>
<feature type="region of interest" description="Disordered" evidence="1">
    <location>
        <begin position="25"/>
        <end position="61"/>
    </location>
</feature>
<evidence type="ECO:0000313" key="2">
    <source>
        <dbReference type="EMBL" id="MBN3545107.1"/>
    </source>
</evidence>
<protein>
    <submittedName>
        <fullName evidence="2">Excalibur calcium-binding domain-containing protein</fullName>
    </submittedName>
</protein>
<accession>A0ABS2ZAA9</accession>
<keyword evidence="3" id="KW-1185">Reference proteome</keyword>
<reference evidence="2 3" key="1">
    <citation type="submission" date="2021-01" db="EMBL/GenBank/DDBJ databases">
        <title>Genome Sequencing of Type Strains.</title>
        <authorList>
            <person name="Lemaire J.F."/>
            <person name="Inderbitzin P."/>
            <person name="Collins S.B."/>
            <person name="Wespe N."/>
            <person name="Knight-Connoni V."/>
        </authorList>
    </citation>
    <scope>NUCLEOTIDE SEQUENCE [LARGE SCALE GENOMIC DNA]</scope>
    <source>
        <strain evidence="2 3">DSM 14730</strain>
    </source>
</reference>
<name>A0ABS2ZAA9_9BACL</name>
<feature type="compositionally biased region" description="Basic and acidic residues" evidence="1">
    <location>
        <begin position="25"/>
        <end position="57"/>
    </location>
</feature>
<organism evidence="2 3">
    <name type="scientific">Fictibacillus barbaricus</name>
    <dbReference type="NCBI Taxonomy" id="182136"/>
    <lineage>
        <taxon>Bacteria</taxon>
        <taxon>Bacillati</taxon>
        <taxon>Bacillota</taxon>
        <taxon>Bacilli</taxon>
        <taxon>Bacillales</taxon>
        <taxon>Fictibacillaceae</taxon>
        <taxon>Fictibacillus</taxon>
    </lineage>
</organism>